<comment type="caution">
    <text evidence="4">The sequence shown here is derived from an EMBL/GenBank/DDBJ whole genome shotgun (WGS) entry which is preliminary data.</text>
</comment>
<reference evidence="4 5" key="1">
    <citation type="submission" date="2021-01" db="EMBL/GenBank/DDBJ databases">
        <title>Belnapia mucosa sp. nov. and Belnapia arida sp. nov., isolated from the Tabernas Desert (Almeria, Spain).</title>
        <authorList>
            <person name="Molina-Menor E."/>
            <person name="Vidal-Verdu A."/>
            <person name="Calonge A."/>
            <person name="Satari L."/>
            <person name="Pereto Magraner J."/>
            <person name="Porcar Miralles M."/>
        </authorList>
    </citation>
    <scope>NUCLEOTIDE SEQUENCE [LARGE SCALE GENOMIC DNA]</scope>
    <source>
        <strain evidence="4 5">T6</strain>
    </source>
</reference>
<keyword evidence="5" id="KW-1185">Reference proteome</keyword>
<evidence type="ECO:0000259" key="3">
    <source>
        <dbReference type="Pfam" id="PF02826"/>
    </source>
</evidence>
<feature type="domain" description="D-isomer specific 2-hydroxyacid dehydrogenase NAD-binding" evidence="3">
    <location>
        <begin position="110"/>
        <end position="282"/>
    </location>
</feature>
<dbReference type="PROSITE" id="PS00671">
    <property type="entry name" value="D_2_HYDROXYACID_DH_3"/>
    <property type="match status" value="1"/>
</dbReference>
<keyword evidence="2" id="KW-0520">NAD</keyword>
<dbReference type="Proteomes" id="UP000606490">
    <property type="component" value="Unassembled WGS sequence"/>
</dbReference>
<dbReference type="SUPFAM" id="SSF52283">
    <property type="entry name" value="Formate/glycerate dehydrogenase catalytic domain-like"/>
    <property type="match status" value="1"/>
</dbReference>
<dbReference type="EMBL" id="JAEUXJ010000001">
    <property type="protein sequence ID" value="MBL6454040.1"/>
    <property type="molecule type" value="Genomic_DNA"/>
</dbReference>
<dbReference type="InterPro" id="IPR036291">
    <property type="entry name" value="NAD(P)-bd_dom_sf"/>
</dbReference>
<dbReference type="CDD" id="cd05300">
    <property type="entry name" value="2-Hacid_dh_1"/>
    <property type="match status" value="1"/>
</dbReference>
<dbReference type="RefSeq" id="WP_202823775.1">
    <property type="nucleotide sequence ID" value="NZ_JAEUXJ010000001.1"/>
</dbReference>
<keyword evidence="1" id="KW-0560">Oxidoreductase</keyword>
<dbReference type="Gene3D" id="3.40.50.720">
    <property type="entry name" value="NAD(P)-binding Rossmann-like Domain"/>
    <property type="match status" value="2"/>
</dbReference>
<accession>A0ABS1UXB9</accession>
<dbReference type="Pfam" id="PF02826">
    <property type="entry name" value="2-Hacid_dh_C"/>
    <property type="match status" value="1"/>
</dbReference>
<sequence>MPNPPRLLLWTDNAKPYEEAIAAAGLGGRVAVEALARAERPSPEQIAETEAILGWGAPPGLLPRMPKLRWIQSLTAGVEGWLALPDLPSGLTLTCARGTHGESMPENILGALFHLTKPYAAIAEDQKQSRWVRRVATPLNGQTLGILGLGAIGQELARLATALGMRVIGTRRGGAALPDLAEVLPPERTEEVLAQADYLVLLLPATPETENFIDAARLVRMKPNAWLLNFGRGQLIVDADLIAAIQEKRIAGAMLDVFRQEPLPTDHPFWTTEGIQVLPHIGGMHPRRDAVVARLLVDNLGRFLDGRPLREVVDRSIGY</sequence>
<organism evidence="4 5">
    <name type="scientific">Belnapia mucosa</name>
    <dbReference type="NCBI Taxonomy" id="2804532"/>
    <lineage>
        <taxon>Bacteria</taxon>
        <taxon>Pseudomonadati</taxon>
        <taxon>Pseudomonadota</taxon>
        <taxon>Alphaproteobacteria</taxon>
        <taxon>Acetobacterales</taxon>
        <taxon>Roseomonadaceae</taxon>
        <taxon>Belnapia</taxon>
    </lineage>
</organism>
<gene>
    <name evidence="4" type="ORF">JMJ55_01820</name>
</gene>
<evidence type="ECO:0000256" key="2">
    <source>
        <dbReference type="ARBA" id="ARBA00023027"/>
    </source>
</evidence>
<protein>
    <submittedName>
        <fullName evidence="4">D-2-hydroxyacid dehydrogenase</fullName>
    </submittedName>
</protein>
<evidence type="ECO:0000256" key="1">
    <source>
        <dbReference type="ARBA" id="ARBA00023002"/>
    </source>
</evidence>
<dbReference type="InterPro" id="IPR029753">
    <property type="entry name" value="D-isomer_DH_CS"/>
</dbReference>
<dbReference type="InterPro" id="IPR006140">
    <property type="entry name" value="D-isomer_DH_NAD-bd"/>
</dbReference>
<dbReference type="PANTHER" id="PTHR43333">
    <property type="entry name" value="2-HACID_DH_C DOMAIN-CONTAINING PROTEIN"/>
    <property type="match status" value="1"/>
</dbReference>
<proteinExistence type="predicted"/>
<evidence type="ECO:0000313" key="4">
    <source>
        <dbReference type="EMBL" id="MBL6454040.1"/>
    </source>
</evidence>
<dbReference type="SUPFAM" id="SSF51735">
    <property type="entry name" value="NAD(P)-binding Rossmann-fold domains"/>
    <property type="match status" value="1"/>
</dbReference>
<dbReference type="PANTHER" id="PTHR43333:SF1">
    <property type="entry name" value="D-ISOMER SPECIFIC 2-HYDROXYACID DEHYDROGENASE NAD-BINDING DOMAIN-CONTAINING PROTEIN"/>
    <property type="match status" value="1"/>
</dbReference>
<name>A0ABS1UXB9_9PROT</name>
<evidence type="ECO:0000313" key="5">
    <source>
        <dbReference type="Proteomes" id="UP000606490"/>
    </source>
</evidence>